<dbReference type="EC" id="4.-.-.-" evidence="5"/>
<evidence type="ECO:0000256" key="2">
    <source>
        <dbReference type="ARBA" id="ARBA00008900"/>
    </source>
</evidence>
<dbReference type="EMBL" id="FQXS01000004">
    <property type="protein sequence ID" value="SHH59253.1"/>
    <property type="molecule type" value="Genomic_DNA"/>
</dbReference>
<dbReference type="PANTHER" id="PTHR12589:SF8">
    <property type="entry name" value="6-CARBOXY-5,6,7,8-TETRAHYDROPTERIN SYNTHASE"/>
    <property type="match status" value="1"/>
</dbReference>
<dbReference type="RefSeq" id="WP_073373940.1">
    <property type="nucleotide sequence ID" value="NZ_FQXS01000004.1"/>
</dbReference>
<dbReference type="Pfam" id="PF01242">
    <property type="entry name" value="PTPS"/>
    <property type="match status" value="1"/>
</dbReference>
<reference evidence="8 9" key="1">
    <citation type="submission" date="2016-11" db="EMBL/GenBank/DDBJ databases">
        <authorList>
            <person name="Jaros S."/>
            <person name="Januszkiewicz K."/>
            <person name="Wedrychowicz H."/>
        </authorList>
    </citation>
    <scope>NUCLEOTIDE SEQUENCE [LARGE SCALE GENOMIC DNA]</scope>
    <source>
        <strain evidence="8 9">DSM 9705</strain>
    </source>
</reference>
<dbReference type="SUPFAM" id="SSF55620">
    <property type="entry name" value="Tetrahydrobiopterin biosynthesis enzymes-like"/>
    <property type="match status" value="1"/>
</dbReference>
<keyword evidence="5" id="KW-0671">Queuosine biosynthesis</keyword>
<feature type="binding site" evidence="7">
    <location>
        <position position="29"/>
    </location>
    <ligand>
        <name>Zn(2+)</name>
        <dbReference type="ChEBI" id="CHEBI:29105"/>
    </ligand>
</feature>
<keyword evidence="5" id="KW-0456">Lyase</keyword>
<comment type="catalytic activity">
    <reaction evidence="4 5">
        <text>7,8-dihydroneopterin 3'-triphosphate + H2O = 6-carboxy-5,6,7,8-tetrahydropterin + triphosphate + acetaldehyde + 2 H(+)</text>
        <dbReference type="Rhea" id="RHEA:27966"/>
        <dbReference type="ChEBI" id="CHEBI:15343"/>
        <dbReference type="ChEBI" id="CHEBI:15377"/>
        <dbReference type="ChEBI" id="CHEBI:15378"/>
        <dbReference type="ChEBI" id="CHEBI:18036"/>
        <dbReference type="ChEBI" id="CHEBI:58462"/>
        <dbReference type="ChEBI" id="CHEBI:61032"/>
        <dbReference type="EC" id="4.1.2.50"/>
    </reaction>
</comment>
<feature type="binding site" evidence="7">
    <location>
        <position position="27"/>
    </location>
    <ligand>
        <name>Zn(2+)</name>
        <dbReference type="ChEBI" id="CHEBI:29105"/>
    </ligand>
</feature>
<evidence type="ECO:0000256" key="1">
    <source>
        <dbReference type="ARBA" id="ARBA00005061"/>
    </source>
</evidence>
<keyword evidence="5 7" id="KW-0862">Zinc</keyword>
<organism evidence="8 9">
    <name type="scientific">Desulfofustis glycolicus DSM 9705</name>
    <dbReference type="NCBI Taxonomy" id="1121409"/>
    <lineage>
        <taxon>Bacteria</taxon>
        <taxon>Pseudomonadati</taxon>
        <taxon>Thermodesulfobacteriota</taxon>
        <taxon>Desulfobulbia</taxon>
        <taxon>Desulfobulbales</taxon>
        <taxon>Desulfocapsaceae</taxon>
        <taxon>Desulfofustis</taxon>
    </lineage>
</organism>
<dbReference type="UniPathway" id="UPA00391"/>
<gene>
    <name evidence="8" type="ORF">SAMN02745124_01067</name>
</gene>
<evidence type="ECO:0000256" key="6">
    <source>
        <dbReference type="PIRSR" id="PIRSR006113-1"/>
    </source>
</evidence>
<name>A0A1M5U978_9BACT</name>
<comment type="cofactor">
    <cofactor evidence="5 7">
        <name>Zn(2+)</name>
        <dbReference type="ChEBI" id="CHEBI:29105"/>
    </cofactor>
    <text evidence="5 7">Binds 1 zinc ion per subunit.</text>
</comment>
<dbReference type="InterPro" id="IPR007115">
    <property type="entry name" value="6-PTP_synth/QueD"/>
</dbReference>
<dbReference type="NCBIfam" id="TIGR03367">
    <property type="entry name" value="queuosine_QueD"/>
    <property type="match status" value="1"/>
</dbReference>
<dbReference type="Proteomes" id="UP000184139">
    <property type="component" value="Unassembled WGS sequence"/>
</dbReference>
<keyword evidence="9" id="KW-1185">Reference proteome</keyword>
<feature type="active site" description="Charge relay system" evidence="6">
    <location>
        <position position="112"/>
    </location>
</feature>
<sequence>MYDIFIKTHFSSGHHLRDYPGNCEFPHGHNWHVTVTVRAEELDEIGMGIDFKVLKKEVNKIVDHLDHKNLNDLEAFSRINPSSENIARYIFEQLQPILHDERYRLHAVTVYETDNAGLTYYGSGPHA</sequence>
<dbReference type="GO" id="GO:0046872">
    <property type="term" value="F:metal ion binding"/>
    <property type="evidence" value="ECO:0007669"/>
    <property type="project" value="UniProtKB-KW"/>
</dbReference>
<evidence type="ECO:0000256" key="3">
    <source>
        <dbReference type="ARBA" id="ARBA00018141"/>
    </source>
</evidence>
<dbReference type="STRING" id="1121409.SAMN02745124_01067"/>
<evidence type="ECO:0000313" key="8">
    <source>
        <dbReference type="EMBL" id="SHH59253.1"/>
    </source>
</evidence>
<protein>
    <recommendedName>
        <fullName evidence="3 5">6-carboxy-5,6,7,8-tetrahydropterin synthase</fullName>
        <ecNumber evidence="5">4.-.-.-</ecNumber>
    </recommendedName>
</protein>
<dbReference type="AlphaFoldDB" id="A0A1M5U978"/>
<dbReference type="Gene3D" id="3.30.479.10">
    <property type="entry name" value="6-pyruvoyl tetrahydropterin synthase/QueD"/>
    <property type="match status" value="1"/>
</dbReference>
<evidence type="ECO:0000256" key="7">
    <source>
        <dbReference type="PIRSR" id="PIRSR006113-2"/>
    </source>
</evidence>
<dbReference type="InterPro" id="IPR038418">
    <property type="entry name" value="6-PTP_synth/QueD_sf"/>
</dbReference>
<feature type="active site" description="Proton acceptor" evidence="6">
    <location>
        <position position="23"/>
    </location>
</feature>
<dbReference type="GO" id="GO:0070497">
    <property type="term" value="F:6-carboxytetrahydropterin synthase activity"/>
    <property type="evidence" value="ECO:0007669"/>
    <property type="project" value="UniProtKB-EC"/>
</dbReference>
<proteinExistence type="inferred from homology"/>
<dbReference type="PIRSF" id="PIRSF006113">
    <property type="entry name" value="PTP_synth"/>
    <property type="match status" value="1"/>
</dbReference>
<feature type="active site" description="Charge relay system" evidence="6">
    <location>
        <position position="67"/>
    </location>
</feature>
<dbReference type="PANTHER" id="PTHR12589">
    <property type="entry name" value="PYRUVOYL TETRAHYDROBIOPTERIN SYNTHASE"/>
    <property type="match status" value="1"/>
</dbReference>
<keyword evidence="5 7" id="KW-0479">Metal-binding</keyword>
<dbReference type="OrthoDB" id="9804698at2"/>
<evidence type="ECO:0000256" key="5">
    <source>
        <dbReference type="PIRNR" id="PIRNR006113"/>
    </source>
</evidence>
<feature type="binding site" evidence="7">
    <location>
        <position position="14"/>
    </location>
    <ligand>
        <name>Zn(2+)</name>
        <dbReference type="ChEBI" id="CHEBI:29105"/>
    </ligand>
</feature>
<accession>A0A1M5U978</accession>
<dbReference type="GO" id="GO:0008616">
    <property type="term" value="P:tRNA queuosine(34) biosynthetic process"/>
    <property type="evidence" value="ECO:0007669"/>
    <property type="project" value="UniProtKB-KW"/>
</dbReference>
<evidence type="ECO:0000256" key="4">
    <source>
        <dbReference type="ARBA" id="ARBA00048807"/>
    </source>
</evidence>
<comment type="similarity">
    <text evidence="2 5">Belongs to the PTPS family. QueD subfamily.</text>
</comment>
<evidence type="ECO:0000313" key="9">
    <source>
        <dbReference type="Proteomes" id="UP000184139"/>
    </source>
</evidence>
<comment type="pathway">
    <text evidence="1 5">Purine metabolism; 7-cyano-7-deazaguanine biosynthesis.</text>
</comment>